<dbReference type="HAMAP" id="MF_01401">
    <property type="entry name" value="MsrA"/>
    <property type="match status" value="1"/>
</dbReference>
<dbReference type="PANTHER" id="PTHR43774">
    <property type="entry name" value="PEPTIDE METHIONINE SULFOXIDE REDUCTASE"/>
    <property type="match status" value="1"/>
</dbReference>
<evidence type="ECO:0000256" key="4">
    <source>
        <dbReference type="ARBA" id="ARBA00030643"/>
    </source>
</evidence>
<evidence type="ECO:0000259" key="7">
    <source>
        <dbReference type="Pfam" id="PF01625"/>
    </source>
</evidence>
<evidence type="ECO:0000256" key="2">
    <source>
        <dbReference type="ARBA" id="ARBA00012502"/>
    </source>
</evidence>
<evidence type="ECO:0000256" key="6">
    <source>
        <dbReference type="ARBA" id="ARBA00048782"/>
    </source>
</evidence>
<dbReference type="NCBIfam" id="TIGR00401">
    <property type="entry name" value="msrA"/>
    <property type="match status" value="1"/>
</dbReference>
<sequence>MTIDALEKATFAAGCFWGVEHIFNKHFKELGIITKVGYMGGELEDPTYKQVKTGTTNHAEVCEILFDPSKVSFETLVEFFYKMHDPTTLNAQGPEDIGTQYRSAIFYHTDEQKSIAEKVTKEVQEKHYPETKIVTEISSAAKFYDAEEYHQFYLEKNPEGYACPTHYLRW</sequence>
<dbReference type="OrthoDB" id="77405at2759"/>
<name>A0A1C7NE42_9FUNG</name>
<evidence type="ECO:0000313" key="9">
    <source>
        <dbReference type="Proteomes" id="UP000093000"/>
    </source>
</evidence>
<comment type="similarity">
    <text evidence="1">Belongs to the MsrA Met sulfoxide reductase family.</text>
</comment>
<dbReference type="GO" id="GO:0034599">
    <property type="term" value="P:cellular response to oxidative stress"/>
    <property type="evidence" value="ECO:0007669"/>
    <property type="project" value="UniProtKB-ARBA"/>
</dbReference>
<protein>
    <recommendedName>
        <fullName evidence="2">peptide-methionine (S)-S-oxide reductase</fullName>
        <ecNumber evidence="2">1.8.4.11</ecNumber>
    </recommendedName>
    <alternativeName>
        <fullName evidence="4">Peptide-methionine (S)-S-oxide reductase</fullName>
    </alternativeName>
</protein>
<gene>
    <name evidence="8" type="primary">mxr1_0</name>
    <name evidence="8" type="ORF">A0J61_05137</name>
</gene>
<evidence type="ECO:0000256" key="3">
    <source>
        <dbReference type="ARBA" id="ARBA00023002"/>
    </source>
</evidence>
<dbReference type="EC" id="1.8.4.11" evidence="2"/>
<proteinExistence type="inferred from homology"/>
<dbReference type="InterPro" id="IPR002569">
    <property type="entry name" value="Met_Sox_Rdtase_MsrA_dom"/>
</dbReference>
<dbReference type="PANTHER" id="PTHR43774:SF1">
    <property type="entry name" value="PEPTIDE METHIONINE SULFOXIDE REDUCTASE MSRA 2"/>
    <property type="match status" value="1"/>
</dbReference>
<dbReference type="GO" id="GO:0008113">
    <property type="term" value="F:peptide-methionine (S)-S-oxide reductase activity"/>
    <property type="evidence" value="ECO:0007669"/>
    <property type="project" value="UniProtKB-EC"/>
</dbReference>
<dbReference type="EMBL" id="LUGH01000270">
    <property type="protein sequence ID" value="OBZ86816.1"/>
    <property type="molecule type" value="Genomic_DNA"/>
</dbReference>
<dbReference type="SUPFAM" id="SSF55068">
    <property type="entry name" value="Peptide methionine sulfoxide reductase"/>
    <property type="match status" value="1"/>
</dbReference>
<dbReference type="AlphaFoldDB" id="A0A1C7NE42"/>
<dbReference type="InParanoid" id="A0A1C7NE42"/>
<dbReference type="FunFam" id="3.30.1060.10:FF:000006">
    <property type="entry name" value="Peptide methionine sulfoxide reductase"/>
    <property type="match status" value="1"/>
</dbReference>
<dbReference type="Gene3D" id="3.30.1060.10">
    <property type="entry name" value="Peptide methionine sulphoxide reductase MsrA"/>
    <property type="match status" value="1"/>
</dbReference>
<keyword evidence="3" id="KW-0560">Oxidoreductase</keyword>
<evidence type="ECO:0000256" key="5">
    <source>
        <dbReference type="ARBA" id="ARBA00047806"/>
    </source>
</evidence>
<organism evidence="8 9">
    <name type="scientific">Choanephora cucurbitarum</name>
    <dbReference type="NCBI Taxonomy" id="101091"/>
    <lineage>
        <taxon>Eukaryota</taxon>
        <taxon>Fungi</taxon>
        <taxon>Fungi incertae sedis</taxon>
        <taxon>Mucoromycota</taxon>
        <taxon>Mucoromycotina</taxon>
        <taxon>Mucoromycetes</taxon>
        <taxon>Mucorales</taxon>
        <taxon>Mucorineae</taxon>
        <taxon>Choanephoraceae</taxon>
        <taxon>Choanephoroideae</taxon>
        <taxon>Choanephora</taxon>
    </lineage>
</organism>
<dbReference type="Proteomes" id="UP000093000">
    <property type="component" value="Unassembled WGS sequence"/>
</dbReference>
<dbReference type="Pfam" id="PF01625">
    <property type="entry name" value="PMSR"/>
    <property type="match status" value="1"/>
</dbReference>
<dbReference type="FunCoup" id="A0A1C7NE42">
    <property type="interactions" value="468"/>
</dbReference>
<comment type="caution">
    <text evidence="8">The sequence shown here is derived from an EMBL/GenBank/DDBJ whole genome shotgun (WGS) entry which is preliminary data.</text>
</comment>
<accession>A0A1C7NE42</accession>
<comment type="catalytic activity">
    <reaction evidence="5">
        <text>L-methionyl-[protein] + [thioredoxin]-disulfide + H2O = L-methionyl-(S)-S-oxide-[protein] + [thioredoxin]-dithiol</text>
        <dbReference type="Rhea" id="RHEA:14217"/>
        <dbReference type="Rhea" id="RHEA-COMP:10698"/>
        <dbReference type="Rhea" id="RHEA-COMP:10700"/>
        <dbReference type="Rhea" id="RHEA-COMP:12313"/>
        <dbReference type="Rhea" id="RHEA-COMP:12315"/>
        <dbReference type="ChEBI" id="CHEBI:15377"/>
        <dbReference type="ChEBI" id="CHEBI:16044"/>
        <dbReference type="ChEBI" id="CHEBI:29950"/>
        <dbReference type="ChEBI" id="CHEBI:44120"/>
        <dbReference type="ChEBI" id="CHEBI:50058"/>
        <dbReference type="EC" id="1.8.4.11"/>
    </reaction>
</comment>
<evidence type="ECO:0000313" key="8">
    <source>
        <dbReference type="EMBL" id="OBZ86816.1"/>
    </source>
</evidence>
<dbReference type="STRING" id="101091.A0A1C7NE42"/>
<dbReference type="InterPro" id="IPR036509">
    <property type="entry name" value="Met_Sox_Rdtase_MsrA_sf"/>
</dbReference>
<feature type="domain" description="Peptide methionine sulphoxide reductase MsrA" evidence="7">
    <location>
        <begin position="8"/>
        <end position="162"/>
    </location>
</feature>
<evidence type="ECO:0000256" key="1">
    <source>
        <dbReference type="ARBA" id="ARBA00005591"/>
    </source>
</evidence>
<reference evidence="8 9" key="1">
    <citation type="submission" date="2016-03" db="EMBL/GenBank/DDBJ databases">
        <title>Choanephora cucurbitarum.</title>
        <authorList>
            <person name="Min B."/>
            <person name="Park H."/>
            <person name="Park J.-H."/>
            <person name="Shin H.-D."/>
            <person name="Choi I.-G."/>
        </authorList>
    </citation>
    <scope>NUCLEOTIDE SEQUENCE [LARGE SCALE GENOMIC DNA]</scope>
    <source>
        <strain evidence="8 9">KUS-F28377</strain>
    </source>
</reference>
<comment type="catalytic activity">
    <reaction evidence="6">
        <text>[thioredoxin]-disulfide + L-methionine + H2O = L-methionine (S)-S-oxide + [thioredoxin]-dithiol</text>
        <dbReference type="Rhea" id="RHEA:19993"/>
        <dbReference type="Rhea" id="RHEA-COMP:10698"/>
        <dbReference type="Rhea" id="RHEA-COMP:10700"/>
        <dbReference type="ChEBI" id="CHEBI:15377"/>
        <dbReference type="ChEBI" id="CHEBI:29950"/>
        <dbReference type="ChEBI" id="CHEBI:50058"/>
        <dbReference type="ChEBI" id="CHEBI:57844"/>
        <dbReference type="ChEBI" id="CHEBI:58772"/>
        <dbReference type="EC" id="1.8.4.11"/>
    </reaction>
</comment>
<keyword evidence="9" id="KW-1185">Reference proteome</keyword>